<dbReference type="GeneID" id="64572257"/>
<evidence type="ECO:0000256" key="2">
    <source>
        <dbReference type="ARBA" id="ARBA00022692"/>
    </source>
</evidence>
<dbReference type="SUPFAM" id="SSF57850">
    <property type="entry name" value="RING/U-box"/>
    <property type="match status" value="1"/>
</dbReference>
<dbReference type="PANTHER" id="PTHR46539">
    <property type="entry name" value="E3 UBIQUITIN-PROTEIN LIGASE ATL42"/>
    <property type="match status" value="1"/>
</dbReference>
<feature type="region of interest" description="Disordered" evidence="9">
    <location>
        <begin position="85"/>
        <end position="149"/>
    </location>
</feature>
<evidence type="ECO:0000256" key="1">
    <source>
        <dbReference type="ARBA" id="ARBA00004370"/>
    </source>
</evidence>
<feature type="region of interest" description="Disordered" evidence="9">
    <location>
        <begin position="373"/>
        <end position="437"/>
    </location>
</feature>
<organism evidence="11 12">
    <name type="scientific">Dekkera bruxellensis</name>
    <name type="common">Brettanomyces custersii</name>
    <dbReference type="NCBI Taxonomy" id="5007"/>
    <lineage>
        <taxon>Eukaryota</taxon>
        <taxon>Fungi</taxon>
        <taxon>Dikarya</taxon>
        <taxon>Ascomycota</taxon>
        <taxon>Saccharomycotina</taxon>
        <taxon>Pichiomycetes</taxon>
        <taxon>Pichiales</taxon>
        <taxon>Pichiaceae</taxon>
        <taxon>Brettanomyces</taxon>
    </lineage>
</organism>
<dbReference type="RefSeq" id="XP_041137115.1">
    <property type="nucleotide sequence ID" value="XM_041278901.1"/>
</dbReference>
<keyword evidence="2" id="KW-0812">Transmembrane</keyword>
<dbReference type="SMART" id="SM01197">
    <property type="entry name" value="FANCL_C"/>
    <property type="match status" value="1"/>
</dbReference>
<dbReference type="PROSITE" id="PS50089">
    <property type="entry name" value="ZF_RING_2"/>
    <property type="match status" value="1"/>
</dbReference>
<keyword evidence="4 8" id="KW-0863">Zinc-finger</keyword>
<dbReference type="GO" id="GO:0016020">
    <property type="term" value="C:membrane"/>
    <property type="evidence" value="ECO:0007669"/>
    <property type="project" value="UniProtKB-SubCell"/>
</dbReference>
<evidence type="ECO:0000256" key="9">
    <source>
        <dbReference type="SAM" id="MobiDB-lite"/>
    </source>
</evidence>
<dbReference type="InterPro" id="IPR001841">
    <property type="entry name" value="Znf_RING"/>
</dbReference>
<name>A0A871RC57_DEKBR</name>
<feature type="compositionally biased region" description="Polar residues" evidence="9">
    <location>
        <begin position="678"/>
        <end position="690"/>
    </location>
</feature>
<evidence type="ECO:0000256" key="7">
    <source>
        <dbReference type="ARBA" id="ARBA00023136"/>
    </source>
</evidence>
<gene>
    <name evidence="11" type="ORF">BRETT_000332</name>
</gene>
<evidence type="ECO:0000313" key="12">
    <source>
        <dbReference type="Proteomes" id="UP000663131"/>
    </source>
</evidence>
<feature type="region of interest" description="Disordered" evidence="9">
    <location>
        <begin position="170"/>
        <end position="236"/>
    </location>
</feature>
<evidence type="ECO:0000256" key="8">
    <source>
        <dbReference type="PROSITE-ProRule" id="PRU00175"/>
    </source>
</evidence>
<evidence type="ECO:0000256" key="3">
    <source>
        <dbReference type="ARBA" id="ARBA00022723"/>
    </source>
</evidence>
<evidence type="ECO:0000256" key="4">
    <source>
        <dbReference type="ARBA" id="ARBA00022771"/>
    </source>
</evidence>
<dbReference type="InterPro" id="IPR013083">
    <property type="entry name" value="Znf_RING/FYVE/PHD"/>
</dbReference>
<keyword evidence="7" id="KW-0472">Membrane</keyword>
<feature type="compositionally biased region" description="Basic and acidic residues" evidence="9">
    <location>
        <begin position="738"/>
        <end position="757"/>
    </location>
</feature>
<dbReference type="Pfam" id="PF13639">
    <property type="entry name" value="zf-RING_2"/>
    <property type="match status" value="1"/>
</dbReference>
<feature type="compositionally biased region" description="Basic and acidic residues" evidence="9">
    <location>
        <begin position="697"/>
        <end position="706"/>
    </location>
</feature>
<dbReference type="PANTHER" id="PTHR46539:SF1">
    <property type="entry name" value="E3 UBIQUITIN-PROTEIN LIGASE ATL42"/>
    <property type="match status" value="1"/>
</dbReference>
<dbReference type="AlphaFoldDB" id="A0A871RC57"/>
<feature type="region of interest" description="Disordered" evidence="9">
    <location>
        <begin position="653"/>
        <end position="757"/>
    </location>
</feature>
<dbReference type="EMBL" id="CP063136">
    <property type="protein sequence ID" value="QOU20622.1"/>
    <property type="molecule type" value="Genomic_DNA"/>
</dbReference>
<dbReference type="GO" id="GO:0008270">
    <property type="term" value="F:zinc ion binding"/>
    <property type="evidence" value="ECO:0007669"/>
    <property type="project" value="UniProtKB-KW"/>
</dbReference>
<proteinExistence type="predicted"/>
<comment type="subcellular location">
    <subcellularLocation>
        <location evidence="1">Membrane</location>
    </subcellularLocation>
</comment>
<keyword evidence="3" id="KW-0479">Metal-binding</keyword>
<evidence type="ECO:0000259" key="10">
    <source>
        <dbReference type="PROSITE" id="PS50089"/>
    </source>
</evidence>
<evidence type="ECO:0000256" key="5">
    <source>
        <dbReference type="ARBA" id="ARBA00022833"/>
    </source>
</evidence>
<feature type="compositionally biased region" description="Low complexity" evidence="9">
    <location>
        <begin position="707"/>
        <end position="737"/>
    </location>
</feature>
<protein>
    <recommendedName>
        <fullName evidence="10">RING-type domain-containing protein</fullName>
    </recommendedName>
</protein>
<feature type="compositionally biased region" description="Polar residues" evidence="9">
    <location>
        <begin position="113"/>
        <end position="122"/>
    </location>
</feature>
<evidence type="ECO:0000256" key="6">
    <source>
        <dbReference type="ARBA" id="ARBA00022989"/>
    </source>
</evidence>
<dbReference type="Gene3D" id="3.30.40.10">
    <property type="entry name" value="Zinc/RING finger domain, C3HC4 (zinc finger)"/>
    <property type="match status" value="1"/>
</dbReference>
<dbReference type="Proteomes" id="UP000663131">
    <property type="component" value="Chromosome 8"/>
</dbReference>
<keyword evidence="5" id="KW-0862">Zinc</keyword>
<dbReference type="SMART" id="SM00184">
    <property type="entry name" value="RING"/>
    <property type="match status" value="1"/>
</dbReference>
<feature type="compositionally biased region" description="Basic and acidic residues" evidence="9">
    <location>
        <begin position="373"/>
        <end position="384"/>
    </location>
</feature>
<feature type="compositionally biased region" description="Polar residues" evidence="9">
    <location>
        <begin position="410"/>
        <end position="421"/>
    </location>
</feature>
<keyword evidence="6" id="KW-1133">Transmembrane helix</keyword>
<feature type="compositionally biased region" description="Basic residues" evidence="9">
    <location>
        <begin position="392"/>
        <end position="407"/>
    </location>
</feature>
<feature type="region of interest" description="Disordered" evidence="9">
    <location>
        <begin position="1"/>
        <end position="21"/>
    </location>
</feature>
<dbReference type="OrthoDB" id="8062037at2759"/>
<dbReference type="KEGG" id="bbrx:BRETT_000332"/>
<evidence type="ECO:0000313" key="11">
    <source>
        <dbReference type="EMBL" id="QOU20622.1"/>
    </source>
</evidence>
<sequence length="757" mass="80219">MSSNSSPLQDDNLRRRGIIKMPGGNLRLPPIRIEYADGSSQNLLLDVGGRRPETTVNSASFLTDLLLNRRSNVLSPVTSTGLGAARLRPLSGNGRSHLSHSLTSSMLSPTTSQNRDIFNSPTALVRTGSQSGGSSDSQSVGADGSHEINHNASRVGFNHEATTARFNNEASTSGFNHDASNSHGLNNETATTSRFDSEASSNHESIHEATTSSGEGPAAGSTQNSSVNAASASDQAANGINQTSASDAHTETSRNIILTVNYIYGQTPVNNQRGGNARAAGNEPNNDSQNGITGSLILHVPSINESNDDNLQVLVRLATIIALRTISTSIKKASGVPDKVFESFKVCKLEELAEEDRKCPICYDAYIEPAEAEKDDSVKEKDAEDSINSNGKRLRKDVKESQKKRRKNNADGQSSSYTSFLDNKESSKESSPAEEDKYVHVPVKMPCGHVFGRTCLHEWLKTNNSCPLCRDKIKHTRGSESGYATTVVLPNLAQVISEGREVIEDFNSRSLIFSMPDQEGNESANGEQRSQEVAFPAAVPIRFPTIVTLNPLAANAGQGGAGANGAINTNGTGAGRRNGSPGVMRLVRELIQSLHNRLHQPVRLRDDQGATQDLQQGVLQRLPIIRPVVGNPAGAGGSVNGTVPHIRMHLSPRSASYSAGSGAGANSPTTLFPVGVSSRRTPNGVVTTSIGGLDTRATNERTRDATEAVSSSSAALESTHTTDETSQTGSSSGGRSHNGSEADQHELNSDSGHGADH</sequence>
<reference evidence="11" key="1">
    <citation type="submission" date="2020-10" db="EMBL/GenBank/DDBJ databases">
        <authorList>
            <person name="Palmer J.M."/>
        </authorList>
    </citation>
    <scope>NUCLEOTIDE SEQUENCE</scope>
    <source>
        <strain evidence="11">UCD 2041</strain>
    </source>
</reference>
<feature type="domain" description="RING-type" evidence="10">
    <location>
        <begin position="445"/>
        <end position="470"/>
    </location>
</feature>
<feature type="compositionally biased region" description="Low complexity" evidence="9">
    <location>
        <begin position="128"/>
        <end position="143"/>
    </location>
</feature>
<reference evidence="11" key="2">
    <citation type="journal article" name="BMC Genomics">
        <title>New genome assemblies reveal patterns of domestication and adaptation across Brettanomyces (Dekkera) species.</title>
        <authorList>
            <person name="Roach M.J."/>
            <person name="Borneman A.R."/>
        </authorList>
    </citation>
    <scope>NUCLEOTIDE SEQUENCE</scope>
    <source>
        <strain evidence="11">UCD 2041</strain>
    </source>
</reference>
<feature type="compositionally biased region" description="Low complexity" evidence="9">
    <location>
        <begin position="99"/>
        <end position="112"/>
    </location>
</feature>
<accession>A0A871RC57</accession>